<reference evidence="3" key="1">
    <citation type="submission" date="2022-03" db="EMBL/GenBank/DDBJ databases">
        <authorList>
            <person name="Tunstrom K."/>
        </authorList>
    </citation>
    <scope>NUCLEOTIDE SEQUENCE</scope>
</reference>
<sequence>MDVARELIEGSLEPSLREPAPLHPEVPDGSQTTQASPKSSSSYTLASDQSVFSRDVDRWIRGGLTPTESTGVQDSRMAFVQRSTLTTTATADSPGMWYILAMMLPLLSVNNTHRWRCSPSIILNTAELFLSHLGRVCSHARCHIRRLAQNNISRELFATAMDIVLVIYAIGFLVLSMYQAAIIG</sequence>
<comment type="caution">
    <text evidence="3">The sequence shown here is derived from an EMBL/GenBank/DDBJ whole genome shotgun (WGS) entry which is preliminary data.</text>
</comment>
<feature type="region of interest" description="Disordered" evidence="1">
    <location>
        <begin position="1"/>
        <end position="47"/>
    </location>
</feature>
<keyword evidence="2" id="KW-1133">Transmembrane helix</keyword>
<evidence type="ECO:0000256" key="1">
    <source>
        <dbReference type="SAM" id="MobiDB-lite"/>
    </source>
</evidence>
<evidence type="ECO:0000313" key="3">
    <source>
        <dbReference type="EMBL" id="CAH2085937.1"/>
    </source>
</evidence>
<keyword evidence="2" id="KW-0472">Membrane</keyword>
<protein>
    <submittedName>
        <fullName evidence="3">Uncharacterized protein</fullName>
    </submittedName>
</protein>
<feature type="compositionally biased region" description="Polar residues" evidence="1">
    <location>
        <begin position="29"/>
        <end position="47"/>
    </location>
</feature>
<accession>A0AAU9TJ27</accession>
<dbReference type="EMBL" id="CAKOGL010000004">
    <property type="protein sequence ID" value="CAH2085937.1"/>
    <property type="molecule type" value="Genomic_DNA"/>
</dbReference>
<gene>
    <name evidence="3" type="ORF">EEDITHA_LOCUS2369</name>
</gene>
<dbReference type="AlphaFoldDB" id="A0AAU9TJ27"/>
<dbReference type="Proteomes" id="UP001153954">
    <property type="component" value="Unassembled WGS sequence"/>
</dbReference>
<keyword evidence="2" id="KW-0812">Transmembrane</keyword>
<keyword evidence="4" id="KW-1185">Reference proteome</keyword>
<name>A0AAU9TJ27_EUPED</name>
<organism evidence="3 4">
    <name type="scientific">Euphydryas editha</name>
    <name type="common">Edith's checkerspot</name>
    <dbReference type="NCBI Taxonomy" id="104508"/>
    <lineage>
        <taxon>Eukaryota</taxon>
        <taxon>Metazoa</taxon>
        <taxon>Ecdysozoa</taxon>
        <taxon>Arthropoda</taxon>
        <taxon>Hexapoda</taxon>
        <taxon>Insecta</taxon>
        <taxon>Pterygota</taxon>
        <taxon>Neoptera</taxon>
        <taxon>Endopterygota</taxon>
        <taxon>Lepidoptera</taxon>
        <taxon>Glossata</taxon>
        <taxon>Ditrysia</taxon>
        <taxon>Papilionoidea</taxon>
        <taxon>Nymphalidae</taxon>
        <taxon>Nymphalinae</taxon>
        <taxon>Euphydryas</taxon>
    </lineage>
</organism>
<proteinExistence type="predicted"/>
<evidence type="ECO:0000313" key="4">
    <source>
        <dbReference type="Proteomes" id="UP001153954"/>
    </source>
</evidence>
<evidence type="ECO:0000256" key="2">
    <source>
        <dbReference type="SAM" id="Phobius"/>
    </source>
</evidence>
<feature type="transmembrane region" description="Helical" evidence="2">
    <location>
        <begin position="156"/>
        <end position="178"/>
    </location>
</feature>